<comment type="pathway">
    <text evidence="7">Cell wall biogenesis; peptidoglycan biosynthesis.</text>
</comment>
<dbReference type="SUPFAM" id="SSF53681">
    <property type="entry name" value="Aspartate/glutamate racemase"/>
    <property type="match status" value="2"/>
</dbReference>
<dbReference type="EMBL" id="CAJRAY010000099">
    <property type="protein sequence ID" value="CAG5093017.1"/>
    <property type="molecule type" value="Genomic_DNA"/>
</dbReference>
<dbReference type="PROSITE" id="PS00924">
    <property type="entry name" value="ASP_GLU_RACEMASE_2"/>
    <property type="match status" value="1"/>
</dbReference>
<reference evidence="8 9" key="1">
    <citation type="submission" date="2021-04" db="EMBL/GenBank/DDBJ databases">
        <authorList>
            <person name="Rakotoarivonina H."/>
        </authorList>
    </citation>
    <scope>NUCLEOTIDE SEQUENCE [LARGE SCALE GENOMIC DNA]</scope>
    <source>
        <strain evidence="8 9">XE</strain>
    </source>
</reference>
<dbReference type="PROSITE" id="PS00923">
    <property type="entry name" value="ASP_GLU_RACEMASE_1"/>
    <property type="match status" value="1"/>
</dbReference>
<name>A0ABN7SAD8_THEXY</name>
<sequence length="285" mass="31400">MVDGIRRNDDEESGVFVRQPIAILDSGVGGLTVVKEVMRQLPRERIIYFGDTGRAPYGPRPAEEVIRFTREIVDFLARFDPKLIVVACNTATAYALEAIRPHVKAPVVGVIRPGARAAVKRTTTGTIGVIGTEGTIRSGAYERVLKSLSPRIQVVSLACPMFVPIVERGAFQSPETYRIVAETLKPLRRTPIDTLILGCTHYPFLADAISAAMGPDIALISSAQETARDISTMLQESGRLSEWTDVPVHQFYCSGDPELFQTIARQWLKEQTAGVPIVWRVPCIR</sequence>
<dbReference type="PANTHER" id="PTHR21198:SF2">
    <property type="entry name" value="GLUTAMATE RACEMASE"/>
    <property type="match status" value="1"/>
</dbReference>
<feature type="binding site" evidence="7">
    <location>
        <begin position="57"/>
        <end position="58"/>
    </location>
    <ligand>
        <name>substrate</name>
    </ligand>
</feature>
<feature type="binding site" evidence="7">
    <location>
        <begin position="89"/>
        <end position="90"/>
    </location>
    <ligand>
        <name>substrate</name>
    </ligand>
</feature>
<feature type="active site" description="Proton donor/acceptor" evidence="7">
    <location>
        <position position="199"/>
    </location>
</feature>
<keyword evidence="6 7" id="KW-0961">Cell wall biogenesis/degradation</keyword>
<dbReference type="GO" id="GO:0008881">
    <property type="term" value="F:glutamate racemase activity"/>
    <property type="evidence" value="ECO:0007669"/>
    <property type="project" value="UniProtKB-EC"/>
</dbReference>
<dbReference type="Pfam" id="PF01177">
    <property type="entry name" value="Asp_Glu_race"/>
    <property type="match status" value="1"/>
</dbReference>
<feature type="active site" description="Proton donor/acceptor" evidence="7">
    <location>
        <position position="88"/>
    </location>
</feature>
<evidence type="ECO:0000256" key="5">
    <source>
        <dbReference type="ARBA" id="ARBA00023235"/>
    </source>
</evidence>
<evidence type="ECO:0000256" key="3">
    <source>
        <dbReference type="ARBA" id="ARBA00022960"/>
    </source>
</evidence>
<keyword evidence="9" id="KW-1185">Reference proteome</keyword>
<dbReference type="NCBIfam" id="TIGR00067">
    <property type="entry name" value="glut_race"/>
    <property type="match status" value="1"/>
</dbReference>
<keyword evidence="3 7" id="KW-0133">Cell shape</keyword>
<accession>A0ABN7SAD8</accession>
<comment type="catalytic activity">
    <reaction evidence="1 7">
        <text>L-glutamate = D-glutamate</text>
        <dbReference type="Rhea" id="RHEA:12813"/>
        <dbReference type="ChEBI" id="CHEBI:29985"/>
        <dbReference type="ChEBI" id="CHEBI:29986"/>
        <dbReference type="EC" id="5.1.1.3"/>
    </reaction>
</comment>
<dbReference type="Proteomes" id="UP000681526">
    <property type="component" value="Unassembled WGS sequence"/>
</dbReference>
<keyword evidence="5 7" id="KW-0413">Isomerase</keyword>
<evidence type="ECO:0000256" key="4">
    <source>
        <dbReference type="ARBA" id="ARBA00022984"/>
    </source>
</evidence>
<comment type="similarity">
    <text evidence="7">Belongs to the aspartate/glutamate racemases family.</text>
</comment>
<dbReference type="HAMAP" id="MF_00258">
    <property type="entry name" value="Glu_racemase"/>
    <property type="match status" value="1"/>
</dbReference>
<dbReference type="Gene3D" id="3.40.50.1860">
    <property type="match status" value="2"/>
</dbReference>
<feature type="binding site" evidence="7">
    <location>
        <begin position="25"/>
        <end position="26"/>
    </location>
    <ligand>
        <name>substrate</name>
    </ligand>
</feature>
<dbReference type="NCBIfam" id="NF002035">
    <property type="entry name" value="PRK00865.1-3"/>
    <property type="match status" value="1"/>
</dbReference>
<organism evidence="8 9">
    <name type="scientific">Thermobacillus xylanilyticus</name>
    <dbReference type="NCBI Taxonomy" id="76633"/>
    <lineage>
        <taxon>Bacteria</taxon>
        <taxon>Bacillati</taxon>
        <taxon>Bacillota</taxon>
        <taxon>Bacilli</taxon>
        <taxon>Bacillales</taxon>
        <taxon>Paenibacillaceae</taxon>
        <taxon>Thermobacillus</taxon>
    </lineage>
</organism>
<evidence type="ECO:0000313" key="8">
    <source>
        <dbReference type="EMBL" id="CAG5093017.1"/>
    </source>
</evidence>
<dbReference type="InterPro" id="IPR018187">
    <property type="entry name" value="Asp/Glu_racemase_AS_1"/>
</dbReference>
<dbReference type="InterPro" id="IPR033134">
    <property type="entry name" value="Asp/Glu_racemase_AS_2"/>
</dbReference>
<dbReference type="EC" id="5.1.1.3" evidence="2 7"/>
<comment type="function">
    <text evidence="7">Provides the (R)-glutamate required for cell wall biosynthesis.</text>
</comment>
<dbReference type="InterPro" id="IPR004391">
    <property type="entry name" value="Glu_race"/>
</dbReference>
<evidence type="ECO:0000313" key="9">
    <source>
        <dbReference type="Proteomes" id="UP000681526"/>
    </source>
</evidence>
<feature type="binding site" evidence="7">
    <location>
        <begin position="200"/>
        <end position="201"/>
    </location>
    <ligand>
        <name>substrate</name>
    </ligand>
</feature>
<keyword evidence="4 7" id="KW-0573">Peptidoglycan synthesis</keyword>
<evidence type="ECO:0000256" key="7">
    <source>
        <dbReference type="HAMAP-Rule" id="MF_00258"/>
    </source>
</evidence>
<proteinExistence type="inferred from homology"/>
<evidence type="ECO:0000256" key="1">
    <source>
        <dbReference type="ARBA" id="ARBA00001602"/>
    </source>
</evidence>
<evidence type="ECO:0000256" key="6">
    <source>
        <dbReference type="ARBA" id="ARBA00023316"/>
    </source>
</evidence>
<dbReference type="InterPro" id="IPR001920">
    <property type="entry name" value="Asp/Glu_race"/>
</dbReference>
<dbReference type="InterPro" id="IPR015942">
    <property type="entry name" value="Asp/Glu/hydantoin_racemase"/>
</dbReference>
<evidence type="ECO:0000256" key="2">
    <source>
        <dbReference type="ARBA" id="ARBA00013090"/>
    </source>
</evidence>
<dbReference type="PANTHER" id="PTHR21198">
    <property type="entry name" value="GLUTAMATE RACEMASE"/>
    <property type="match status" value="1"/>
</dbReference>
<protein>
    <recommendedName>
        <fullName evidence="2 7">Glutamate racemase</fullName>
        <ecNumber evidence="2 7">5.1.1.3</ecNumber>
    </recommendedName>
</protein>
<gene>
    <name evidence="8" type="primary">txxe 3728-murI2</name>
    <name evidence="7" type="synonym">murI</name>
    <name evidence="8" type="ORF">TXXE_19120</name>
</gene>
<comment type="caution">
    <text evidence="8">The sequence shown here is derived from an EMBL/GenBank/DDBJ whole genome shotgun (WGS) entry which is preliminary data.</text>
</comment>